<dbReference type="PANTHER" id="PTHR33710">
    <property type="entry name" value="BNAC02G09200D PROTEIN"/>
    <property type="match status" value="1"/>
</dbReference>
<proteinExistence type="predicted"/>
<accession>A0A7J6V2X1</accession>
<dbReference type="SUPFAM" id="SSF56219">
    <property type="entry name" value="DNase I-like"/>
    <property type="match status" value="1"/>
</dbReference>
<evidence type="ECO:0000313" key="1">
    <source>
        <dbReference type="EMBL" id="KAF5178610.1"/>
    </source>
</evidence>
<comment type="caution">
    <text evidence="1">The sequence shown here is derived from an EMBL/GenBank/DDBJ whole genome shotgun (WGS) entry which is preliminary data.</text>
</comment>
<dbReference type="PANTHER" id="PTHR33710:SF71">
    <property type="entry name" value="ENDONUCLEASE_EXONUCLEASE_PHOSPHATASE DOMAIN-CONTAINING PROTEIN"/>
    <property type="match status" value="1"/>
</dbReference>
<dbReference type="EMBL" id="JABWDY010039874">
    <property type="protein sequence ID" value="KAF5178610.1"/>
    <property type="molecule type" value="Genomic_DNA"/>
</dbReference>
<protein>
    <submittedName>
        <fullName evidence="1">Uncharacterized protein</fullName>
    </submittedName>
</protein>
<name>A0A7J6V2X1_THATH</name>
<dbReference type="InterPro" id="IPR036691">
    <property type="entry name" value="Endo/exonu/phosph_ase_sf"/>
</dbReference>
<dbReference type="Proteomes" id="UP000554482">
    <property type="component" value="Unassembled WGS sequence"/>
</dbReference>
<organism evidence="1 2">
    <name type="scientific">Thalictrum thalictroides</name>
    <name type="common">Rue-anemone</name>
    <name type="synonym">Anemone thalictroides</name>
    <dbReference type="NCBI Taxonomy" id="46969"/>
    <lineage>
        <taxon>Eukaryota</taxon>
        <taxon>Viridiplantae</taxon>
        <taxon>Streptophyta</taxon>
        <taxon>Embryophyta</taxon>
        <taxon>Tracheophyta</taxon>
        <taxon>Spermatophyta</taxon>
        <taxon>Magnoliopsida</taxon>
        <taxon>Ranunculales</taxon>
        <taxon>Ranunculaceae</taxon>
        <taxon>Thalictroideae</taxon>
        <taxon>Thalictrum</taxon>
    </lineage>
</organism>
<gene>
    <name evidence="1" type="ORF">FRX31_031804</name>
</gene>
<dbReference type="Gene3D" id="3.60.10.10">
    <property type="entry name" value="Endonuclease/exonuclease/phosphatase"/>
    <property type="match status" value="1"/>
</dbReference>
<dbReference type="AlphaFoldDB" id="A0A7J6V2X1"/>
<reference evidence="1 2" key="1">
    <citation type="submission" date="2020-06" db="EMBL/GenBank/DDBJ databases">
        <title>Transcriptomic and genomic resources for Thalictrum thalictroides and T. hernandezii: Facilitating candidate gene discovery in an emerging model plant lineage.</title>
        <authorList>
            <person name="Arias T."/>
            <person name="Riano-Pachon D.M."/>
            <person name="Di Stilio V.S."/>
        </authorList>
    </citation>
    <scope>NUCLEOTIDE SEQUENCE [LARGE SCALE GENOMIC DNA]</scope>
    <source>
        <strain evidence="2">cv. WT478/WT964</strain>
        <tissue evidence="1">Leaves</tissue>
    </source>
</reference>
<evidence type="ECO:0000313" key="2">
    <source>
        <dbReference type="Proteomes" id="UP000554482"/>
    </source>
</evidence>
<dbReference type="OrthoDB" id="1742302at2759"/>
<sequence>MGDFNTCKDSKDKVGGNKLYPRDVQEFNDFLVQSELDEPALVGDHFTWSNRGSGAGRILTRIVRCLVNANWQMVYDKAFVKYHHQGISGHCLMVLNWEDQIQPKYGRFRFFNHWTSHSTWEPNDEVHGQT</sequence>
<keyword evidence="2" id="KW-1185">Reference proteome</keyword>